<accession>I3TAS7</accession>
<dbReference type="EMBL" id="BT149825">
    <property type="protein sequence ID" value="AFK49619.1"/>
    <property type="molecule type" value="mRNA"/>
</dbReference>
<protein>
    <submittedName>
        <fullName evidence="1">Uncharacterized protein</fullName>
    </submittedName>
</protein>
<sequence>MNKKASRILSFFFRSSFFLVKTTINFFSLALKLSSASCHWKKLHTFLRCTLPSSESHKIF</sequence>
<reference evidence="1" key="1">
    <citation type="submission" date="2012-05" db="EMBL/GenBank/DDBJ databases">
        <authorList>
            <person name="Krishnakumar V."/>
            <person name="Cheung F."/>
            <person name="Xiao Y."/>
            <person name="Chan A."/>
            <person name="Moskal W.A."/>
            <person name="Town C.D."/>
        </authorList>
    </citation>
    <scope>NUCLEOTIDE SEQUENCE</scope>
</reference>
<dbReference type="AlphaFoldDB" id="I3TAS7"/>
<proteinExistence type="evidence at transcript level"/>
<evidence type="ECO:0000313" key="1">
    <source>
        <dbReference type="EMBL" id="AFK49619.1"/>
    </source>
</evidence>
<name>I3TAS7_LOTJA</name>
<organism evidence="1">
    <name type="scientific">Lotus japonicus</name>
    <name type="common">Lotus corniculatus var. japonicus</name>
    <dbReference type="NCBI Taxonomy" id="34305"/>
    <lineage>
        <taxon>Eukaryota</taxon>
        <taxon>Viridiplantae</taxon>
        <taxon>Streptophyta</taxon>
        <taxon>Embryophyta</taxon>
        <taxon>Tracheophyta</taxon>
        <taxon>Spermatophyta</taxon>
        <taxon>Magnoliopsida</taxon>
        <taxon>eudicotyledons</taxon>
        <taxon>Gunneridae</taxon>
        <taxon>Pentapetalae</taxon>
        <taxon>rosids</taxon>
        <taxon>fabids</taxon>
        <taxon>Fabales</taxon>
        <taxon>Fabaceae</taxon>
        <taxon>Papilionoideae</taxon>
        <taxon>50 kb inversion clade</taxon>
        <taxon>NPAAA clade</taxon>
        <taxon>Hologalegina</taxon>
        <taxon>robinioid clade</taxon>
        <taxon>Loteae</taxon>
        <taxon>Lotus</taxon>
    </lineage>
</organism>